<keyword evidence="3" id="KW-0813">Transport</keyword>
<gene>
    <name evidence="10" type="primary">LOC117652341</name>
</gene>
<protein>
    <recommendedName>
        <fullName evidence="8">Oligomycin sensitivity conferral protein</fullName>
    </recommendedName>
</protein>
<dbReference type="FunCoup" id="A0A6P9A6A7">
    <property type="interactions" value="1393"/>
</dbReference>
<evidence type="ECO:0000256" key="1">
    <source>
        <dbReference type="ARBA" id="ARBA00004370"/>
    </source>
</evidence>
<organism evidence="10">
    <name type="scientific">Thrips palmi</name>
    <name type="common">Melon thrips</name>
    <dbReference type="NCBI Taxonomy" id="161013"/>
    <lineage>
        <taxon>Eukaryota</taxon>
        <taxon>Metazoa</taxon>
        <taxon>Ecdysozoa</taxon>
        <taxon>Arthropoda</taxon>
        <taxon>Hexapoda</taxon>
        <taxon>Insecta</taxon>
        <taxon>Pterygota</taxon>
        <taxon>Neoptera</taxon>
        <taxon>Paraneoptera</taxon>
        <taxon>Thysanoptera</taxon>
        <taxon>Terebrantia</taxon>
        <taxon>Thripoidea</taxon>
        <taxon>Thripidae</taxon>
        <taxon>Thrips</taxon>
    </lineage>
</organism>
<reference evidence="10" key="1">
    <citation type="submission" date="2025-08" db="UniProtKB">
        <authorList>
            <consortium name="RefSeq"/>
        </authorList>
    </citation>
    <scope>IDENTIFICATION</scope>
    <source>
        <tissue evidence="10">Total insect</tissue>
    </source>
</reference>
<dbReference type="SUPFAM" id="SSF47928">
    <property type="entry name" value="N-terminal domain of the delta subunit of the F1F0-ATP synthase"/>
    <property type="match status" value="1"/>
</dbReference>
<evidence type="ECO:0000256" key="5">
    <source>
        <dbReference type="ARBA" id="ARBA00023065"/>
    </source>
</evidence>
<dbReference type="RefSeq" id="XP_034253075.1">
    <property type="nucleotide sequence ID" value="XM_034397184.1"/>
</dbReference>
<evidence type="ECO:0000313" key="10">
    <source>
        <dbReference type="RefSeq" id="XP_034253075.1"/>
    </source>
</evidence>
<dbReference type="HAMAP" id="MF_01416">
    <property type="entry name" value="ATP_synth_delta_bact"/>
    <property type="match status" value="1"/>
</dbReference>
<dbReference type="CTD" id="41845"/>
<dbReference type="KEGG" id="tpal:117652341"/>
<evidence type="ECO:0000256" key="7">
    <source>
        <dbReference type="ARBA" id="ARBA00023310"/>
    </source>
</evidence>
<dbReference type="GeneID" id="117652341"/>
<keyword evidence="4" id="KW-0375">Hydrogen ion transport</keyword>
<dbReference type="InParanoid" id="A0A6P9A6A7"/>
<dbReference type="Pfam" id="PF00213">
    <property type="entry name" value="OSCP"/>
    <property type="match status" value="1"/>
</dbReference>
<dbReference type="PANTHER" id="PTHR11910">
    <property type="entry name" value="ATP SYNTHASE DELTA CHAIN"/>
    <property type="match status" value="1"/>
</dbReference>
<sequence>MATPKIGMIVRSFSSSPVGQQMVKPPIQIFGLDGRYATALFSGASKMKALDAAEKDLIKIQTELKKDAKLNDYLINPSIKKNIKVEAIKAAAKQTSLSAPVTNLLSLMAENNRLKNLNGTINAFKQIMAAARGEVPCEITTAKPLDAGVLKELEGALKGFLKSNQKILLTTKIDPSIIGGMVVTIGDKYVDMSIASKVRKYSKIIADSA</sequence>
<evidence type="ECO:0000256" key="3">
    <source>
        <dbReference type="ARBA" id="ARBA00022448"/>
    </source>
</evidence>
<accession>A0A6P9A6A7</accession>
<comment type="similarity">
    <text evidence="2">Belongs to the ATPase delta chain family.</text>
</comment>
<dbReference type="GO" id="GO:0016020">
    <property type="term" value="C:membrane"/>
    <property type="evidence" value="ECO:0007669"/>
    <property type="project" value="UniProtKB-SubCell"/>
</dbReference>
<dbReference type="OrthoDB" id="1262810at2759"/>
<dbReference type="GO" id="GO:0046933">
    <property type="term" value="F:proton-transporting ATP synthase activity, rotational mechanism"/>
    <property type="evidence" value="ECO:0007669"/>
    <property type="project" value="InterPro"/>
</dbReference>
<keyword evidence="7" id="KW-0066">ATP synthesis</keyword>
<keyword evidence="6" id="KW-0472">Membrane</keyword>
<evidence type="ECO:0000256" key="2">
    <source>
        <dbReference type="ARBA" id="ARBA00007046"/>
    </source>
</evidence>
<evidence type="ECO:0000313" key="9">
    <source>
        <dbReference type="Proteomes" id="UP000515158"/>
    </source>
</evidence>
<keyword evidence="5" id="KW-0406">Ion transport</keyword>
<dbReference type="Proteomes" id="UP000515158">
    <property type="component" value="Unplaced"/>
</dbReference>
<dbReference type="PRINTS" id="PR00125">
    <property type="entry name" value="ATPASEDELTA"/>
</dbReference>
<dbReference type="Gene3D" id="1.10.520.20">
    <property type="entry name" value="N-terminal domain of the delta subunit of the F1F0-ATP synthase"/>
    <property type="match status" value="1"/>
</dbReference>
<keyword evidence="9" id="KW-1185">Reference proteome</keyword>
<dbReference type="InterPro" id="IPR000711">
    <property type="entry name" value="ATPase_OSCP/dsu"/>
</dbReference>
<comment type="subcellular location">
    <subcellularLocation>
        <location evidence="1">Membrane</location>
    </subcellularLocation>
</comment>
<dbReference type="InterPro" id="IPR026015">
    <property type="entry name" value="ATP_synth_OSCP/delta_N_sf"/>
</dbReference>
<evidence type="ECO:0000256" key="8">
    <source>
        <dbReference type="ARBA" id="ARBA00033369"/>
    </source>
</evidence>
<evidence type="ECO:0000256" key="4">
    <source>
        <dbReference type="ARBA" id="ARBA00022781"/>
    </source>
</evidence>
<proteinExistence type="inferred from homology"/>
<name>A0A6P9A6A7_THRPL</name>
<dbReference type="NCBIfam" id="TIGR01145">
    <property type="entry name" value="ATP_synt_delta"/>
    <property type="match status" value="1"/>
</dbReference>
<evidence type="ECO:0000256" key="6">
    <source>
        <dbReference type="ARBA" id="ARBA00023136"/>
    </source>
</evidence>
<dbReference type="AlphaFoldDB" id="A0A6P9A6A7"/>